<name>A0A2A9CWT1_9MICO</name>
<comment type="similarity">
    <text evidence="2 7">Belongs to the glycosyl hydrolase 2 family.</text>
</comment>
<dbReference type="GO" id="GO:0005990">
    <property type="term" value="P:lactose catabolic process"/>
    <property type="evidence" value="ECO:0007669"/>
    <property type="project" value="TreeGrafter"/>
</dbReference>
<dbReference type="Pfam" id="PF16353">
    <property type="entry name" value="LacZ_4"/>
    <property type="match status" value="1"/>
</dbReference>
<dbReference type="Pfam" id="PF02837">
    <property type="entry name" value="Glyco_hydro_2_N"/>
    <property type="match status" value="1"/>
</dbReference>
<evidence type="ECO:0000256" key="6">
    <source>
        <dbReference type="ARBA" id="ARBA00032230"/>
    </source>
</evidence>
<evidence type="ECO:0000256" key="8">
    <source>
        <dbReference type="SAM" id="MobiDB-lite"/>
    </source>
</evidence>
<dbReference type="SUPFAM" id="SSF74650">
    <property type="entry name" value="Galactose mutarotase-like"/>
    <property type="match status" value="1"/>
</dbReference>
<dbReference type="InterPro" id="IPR014718">
    <property type="entry name" value="GH-type_carb-bd"/>
</dbReference>
<dbReference type="Gene3D" id="2.60.40.10">
    <property type="entry name" value="Immunoglobulins"/>
    <property type="match status" value="2"/>
</dbReference>
<evidence type="ECO:0000256" key="1">
    <source>
        <dbReference type="ARBA" id="ARBA00001412"/>
    </source>
</evidence>
<dbReference type="Proteomes" id="UP000224915">
    <property type="component" value="Unassembled WGS sequence"/>
</dbReference>
<protein>
    <recommendedName>
        <fullName evidence="3 7">Beta-galactosidase</fullName>
        <ecNumber evidence="3 7">3.2.1.23</ecNumber>
    </recommendedName>
    <alternativeName>
        <fullName evidence="6 7">Lactase</fullName>
    </alternativeName>
</protein>
<evidence type="ECO:0000259" key="9">
    <source>
        <dbReference type="SMART" id="SM01038"/>
    </source>
</evidence>
<keyword evidence="4 7" id="KW-0378">Hydrolase</keyword>
<dbReference type="SUPFAM" id="SSF49303">
    <property type="entry name" value="beta-Galactosidase/glucuronidase domain"/>
    <property type="match status" value="2"/>
</dbReference>
<dbReference type="Pfam" id="PF02836">
    <property type="entry name" value="Glyco_hydro_2_C"/>
    <property type="match status" value="1"/>
</dbReference>
<dbReference type="InterPro" id="IPR006104">
    <property type="entry name" value="Glyco_hydro_2_N"/>
</dbReference>
<feature type="compositionally biased region" description="Low complexity" evidence="8">
    <location>
        <begin position="1"/>
        <end position="15"/>
    </location>
</feature>
<evidence type="ECO:0000313" key="10">
    <source>
        <dbReference type="EMBL" id="PFG18863.1"/>
    </source>
</evidence>
<dbReference type="InterPro" id="IPR004199">
    <property type="entry name" value="B-gal_small/dom_5"/>
</dbReference>
<proteinExistence type="inferred from homology"/>
<dbReference type="InterPro" id="IPR006102">
    <property type="entry name" value="Ig-like_GH2"/>
</dbReference>
<dbReference type="InterPro" id="IPR032312">
    <property type="entry name" value="LacZ_4"/>
</dbReference>
<evidence type="ECO:0000313" key="11">
    <source>
        <dbReference type="Proteomes" id="UP000224915"/>
    </source>
</evidence>
<comment type="catalytic activity">
    <reaction evidence="1 7">
        <text>Hydrolysis of terminal non-reducing beta-D-galactose residues in beta-D-galactosides.</text>
        <dbReference type="EC" id="3.2.1.23"/>
    </reaction>
</comment>
<dbReference type="Pfam" id="PF00703">
    <property type="entry name" value="Glyco_hydro_2"/>
    <property type="match status" value="1"/>
</dbReference>
<dbReference type="EMBL" id="PDJD01000001">
    <property type="protein sequence ID" value="PFG18863.1"/>
    <property type="molecule type" value="Genomic_DNA"/>
</dbReference>
<dbReference type="InterPro" id="IPR036156">
    <property type="entry name" value="Beta-gal/glucu_dom_sf"/>
</dbReference>
<dbReference type="InterPro" id="IPR050347">
    <property type="entry name" value="Bact_Beta-galactosidase"/>
</dbReference>
<dbReference type="EC" id="3.2.1.23" evidence="3 7"/>
<dbReference type="InterPro" id="IPR023230">
    <property type="entry name" value="Glyco_hydro_2_CS"/>
</dbReference>
<dbReference type="PANTHER" id="PTHR46323:SF2">
    <property type="entry name" value="BETA-GALACTOSIDASE"/>
    <property type="match status" value="1"/>
</dbReference>
<dbReference type="Gene3D" id="2.70.98.10">
    <property type="match status" value="1"/>
</dbReference>
<dbReference type="InterPro" id="IPR006101">
    <property type="entry name" value="Glyco_hydro_2"/>
</dbReference>
<dbReference type="PRINTS" id="PR00132">
    <property type="entry name" value="GLHYDRLASE2"/>
</dbReference>
<comment type="caution">
    <text evidence="10">The sequence shown here is derived from an EMBL/GenBank/DDBJ whole genome shotgun (WGS) entry which is preliminary data.</text>
</comment>
<sequence length="1009" mass="109207">MSATPTSSTTDAPSTELPGHESLEVPVGVRPARWYDRNASRRDLSGTWRFRLFPEAATGADPADDGAGWDELTVPGHWQLAQAPDAWPYGKPAYTNVIFPIPVDPPRVPRANPTGEYRLTFAVAPEETADGRLVLRFEGVDSWFEVAVNGVPCATSHGSRLPTEIDVTELVRPGENLLAVRVTQWSAQTYVEDQDQWWLSGIFREVTLEHRPAGGIEHVEVSAEYDHVSGLGTLRISAETTDAAQAPVVRVPELGLEVSAGEQVSVAVEPWSAETPRLYTATVSTPAETVQVRIGFRTIAITDGVFTVNGAPVKLYGVNRHEFEPTRGRAVTAETMLQDVLLMKRHHVNAVRTSHYPPHPAFLELCDAYGLYVIDENDLETHGFELQGWRGNPTDDPAWTPLLVDRVTRMVRRDAHHPSIIMWSLGNEAGTGRNLAAMAEAIRGLDDSRPLHYEGDWSSEHVDVYSRMYASTHEVALIGRGEEPALGDGELDARRRAMPFMQCEYVHAMGNGPGGFTDYDDLFEAHPRLMGGFVWEWIDHGIATRAADGTPSFGYGGDFGEELHDGSFIVDGLLLPDRTPSPGMVEMAAVYAPIRIEAIEQLPGTIEVRNRYAFRSTEHVALTWALLADGEELATGEVDAEVIAPGESLLLTPEAVGAEIPLMPEGPAVWWRMWAQVRPESRAEWEPEDFVLGAGQVMLSPHAGLETPTGEVVALADGWQVGPVRLDGAGRPVSIGDTAVADSRIDAWRARTDNDRRPGGQTGGEVVPIPADGEVWERAGLSRLHERLDDAGLVAGALVVTGRTAGAGTDCGLAVRYTWRVVDERTAEVSVSVVPDGVWPGPVARLGWWLALEQAEAGSVAVEWVGQGPGESYADSTRAALHGRYAHTVDELQTTYSVPQENGARRGVTQVRLGLAGGDLELEVGDVTLGTRVIEGAEFSARPWSDGALDAAAHPHEVAPDGLLHLHLDAAQHGLGTAACGPGVLPNAALRPAPATIQLRLRTPGGWQR</sequence>
<dbReference type="SUPFAM" id="SSF49785">
    <property type="entry name" value="Galactose-binding domain-like"/>
    <property type="match status" value="1"/>
</dbReference>
<feature type="domain" description="Beta galactosidase small chain/" evidence="9">
    <location>
        <begin position="720"/>
        <end position="1002"/>
    </location>
</feature>
<keyword evidence="5 7" id="KW-0326">Glycosidase</keyword>
<dbReference type="Gene3D" id="2.60.120.260">
    <property type="entry name" value="Galactose-binding domain-like"/>
    <property type="match status" value="1"/>
</dbReference>
<dbReference type="InterPro" id="IPR008979">
    <property type="entry name" value="Galactose-bd-like_sf"/>
</dbReference>
<dbReference type="GO" id="GO:0030246">
    <property type="term" value="F:carbohydrate binding"/>
    <property type="evidence" value="ECO:0007669"/>
    <property type="project" value="InterPro"/>
</dbReference>
<dbReference type="PROSITE" id="PS00719">
    <property type="entry name" value="GLYCOSYL_HYDROL_F2_1"/>
    <property type="match status" value="1"/>
</dbReference>
<dbReference type="Gene3D" id="3.20.20.80">
    <property type="entry name" value="Glycosidases"/>
    <property type="match status" value="1"/>
</dbReference>
<feature type="region of interest" description="Disordered" evidence="8">
    <location>
        <begin position="1"/>
        <end position="25"/>
    </location>
</feature>
<reference evidence="10 11" key="1">
    <citation type="submission" date="2017-10" db="EMBL/GenBank/DDBJ databases">
        <title>Sequencing the genomes of 1000 actinobacteria strains.</title>
        <authorList>
            <person name="Klenk H.-P."/>
        </authorList>
    </citation>
    <scope>NUCLEOTIDE SEQUENCE [LARGE SCALE GENOMIC DNA]</scope>
    <source>
        <strain evidence="10 11">DSM 21801</strain>
    </source>
</reference>
<dbReference type="GO" id="GO:0009341">
    <property type="term" value="C:beta-galactosidase complex"/>
    <property type="evidence" value="ECO:0007669"/>
    <property type="project" value="InterPro"/>
</dbReference>
<evidence type="ECO:0000256" key="3">
    <source>
        <dbReference type="ARBA" id="ARBA00012756"/>
    </source>
</evidence>
<keyword evidence="11" id="KW-1185">Reference proteome</keyword>
<dbReference type="InterPro" id="IPR013783">
    <property type="entry name" value="Ig-like_fold"/>
</dbReference>
<evidence type="ECO:0000256" key="2">
    <source>
        <dbReference type="ARBA" id="ARBA00007401"/>
    </source>
</evidence>
<dbReference type="InterPro" id="IPR011013">
    <property type="entry name" value="Gal_mutarotase_sf_dom"/>
</dbReference>
<evidence type="ECO:0000256" key="5">
    <source>
        <dbReference type="ARBA" id="ARBA00023295"/>
    </source>
</evidence>
<dbReference type="InterPro" id="IPR017853">
    <property type="entry name" value="GH"/>
</dbReference>
<dbReference type="PANTHER" id="PTHR46323">
    <property type="entry name" value="BETA-GALACTOSIDASE"/>
    <property type="match status" value="1"/>
</dbReference>
<dbReference type="AlphaFoldDB" id="A0A2A9CWT1"/>
<dbReference type="Pfam" id="PF02929">
    <property type="entry name" value="Bgal_small_N"/>
    <property type="match status" value="1"/>
</dbReference>
<gene>
    <name evidence="10" type="ORF">ATL40_0413</name>
</gene>
<evidence type="ECO:0000256" key="7">
    <source>
        <dbReference type="RuleBase" id="RU361154"/>
    </source>
</evidence>
<dbReference type="InterPro" id="IPR006103">
    <property type="entry name" value="Glyco_hydro_2_cat"/>
</dbReference>
<dbReference type="SMART" id="SM01038">
    <property type="entry name" value="Bgal_small_N"/>
    <property type="match status" value="1"/>
</dbReference>
<dbReference type="RefSeq" id="WP_245866599.1">
    <property type="nucleotide sequence ID" value="NZ_PDJD01000001.1"/>
</dbReference>
<accession>A0A2A9CWT1</accession>
<organism evidence="10 11">
    <name type="scientific">Serinibacter salmoneus</name>
    <dbReference type="NCBI Taxonomy" id="556530"/>
    <lineage>
        <taxon>Bacteria</taxon>
        <taxon>Bacillati</taxon>
        <taxon>Actinomycetota</taxon>
        <taxon>Actinomycetes</taxon>
        <taxon>Micrococcales</taxon>
        <taxon>Beutenbergiaceae</taxon>
        <taxon>Serinibacter</taxon>
    </lineage>
</organism>
<evidence type="ECO:0000256" key="4">
    <source>
        <dbReference type="ARBA" id="ARBA00022801"/>
    </source>
</evidence>
<dbReference type="GO" id="GO:0004565">
    <property type="term" value="F:beta-galactosidase activity"/>
    <property type="evidence" value="ECO:0007669"/>
    <property type="project" value="UniProtKB-EC"/>
</dbReference>
<dbReference type="SUPFAM" id="SSF51445">
    <property type="entry name" value="(Trans)glycosidases"/>
    <property type="match status" value="1"/>
</dbReference>